<gene>
    <name evidence="2" type="ORF">HMPREF3185_01315</name>
</gene>
<keyword evidence="3" id="KW-1185">Reference proteome</keyword>
<accession>A0A134B6L5</accession>
<proteinExistence type="predicted"/>
<reference evidence="3" key="1">
    <citation type="submission" date="2016-01" db="EMBL/GenBank/DDBJ databases">
        <authorList>
            <person name="Mitreva M."/>
            <person name="Pepin K.H."/>
            <person name="Mihindukulasuriya K.A."/>
            <person name="Fulton R."/>
            <person name="Fronick C."/>
            <person name="O'Laughlin M."/>
            <person name="Miner T."/>
            <person name="Herter B."/>
            <person name="Rosa B.A."/>
            <person name="Cordes M."/>
            <person name="Tomlinson C."/>
            <person name="Wollam A."/>
            <person name="Palsikar V.B."/>
            <person name="Mardis E.R."/>
            <person name="Wilson R.K."/>
        </authorList>
    </citation>
    <scope>NUCLEOTIDE SEQUENCE [LARGE SCALE GENOMIC DNA]</scope>
    <source>
        <strain evidence="3">KA00683</strain>
    </source>
</reference>
<dbReference type="STRING" id="322095.HMPREF3185_01315"/>
<feature type="compositionally biased region" description="Basic and acidic residues" evidence="1">
    <location>
        <begin position="38"/>
        <end position="54"/>
    </location>
</feature>
<comment type="caution">
    <text evidence="2">The sequence shown here is derived from an EMBL/GenBank/DDBJ whole genome shotgun (WGS) entry which is preliminary data.</text>
</comment>
<name>A0A134B6L5_9PORP</name>
<dbReference type="Proteomes" id="UP000070224">
    <property type="component" value="Unassembled WGS sequence"/>
</dbReference>
<sequence>MDIKEFSEEALQAITGGAAGSEPSSGCFGLSNCCNDSCKHKDDDSSKKKKKADELDGDEEETETKKKKGE</sequence>
<feature type="region of interest" description="Disordered" evidence="1">
    <location>
        <begin position="38"/>
        <end position="70"/>
    </location>
</feature>
<dbReference type="RefSeq" id="WP_060935578.1">
    <property type="nucleotide sequence ID" value="NZ_KQ960451.1"/>
</dbReference>
<organism evidence="2 3">
    <name type="scientific">Porphyromonas somerae</name>
    <dbReference type="NCBI Taxonomy" id="322095"/>
    <lineage>
        <taxon>Bacteria</taxon>
        <taxon>Pseudomonadati</taxon>
        <taxon>Bacteroidota</taxon>
        <taxon>Bacteroidia</taxon>
        <taxon>Bacteroidales</taxon>
        <taxon>Porphyromonadaceae</taxon>
        <taxon>Porphyromonas</taxon>
    </lineage>
</organism>
<protein>
    <submittedName>
        <fullName evidence="2">Uncharacterized protein</fullName>
    </submittedName>
</protein>
<dbReference type="PATRIC" id="fig|322095.3.peg.1301"/>
<evidence type="ECO:0000313" key="2">
    <source>
        <dbReference type="EMBL" id="KXB75576.1"/>
    </source>
</evidence>
<dbReference type="EMBL" id="LSDK01000089">
    <property type="protein sequence ID" value="KXB75576.1"/>
    <property type="molecule type" value="Genomic_DNA"/>
</dbReference>
<evidence type="ECO:0000313" key="3">
    <source>
        <dbReference type="Proteomes" id="UP000070224"/>
    </source>
</evidence>
<dbReference type="AlphaFoldDB" id="A0A134B6L5"/>
<evidence type="ECO:0000256" key="1">
    <source>
        <dbReference type="SAM" id="MobiDB-lite"/>
    </source>
</evidence>